<evidence type="ECO:0000256" key="2">
    <source>
        <dbReference type="ARBA" id="ARBA00023002"/>
    </source>
</evidence>
<dbReference type="HOGENOM" id="CLU_010194_50_0_1"/>
<evidence type="ECO:0000313" key="6">
    <source>
        <dbReference type="Proteomes" id="UP000032180"/>
    </source>
</evidence>
<dbReference type="EnsemblPlants" id="LPERR03G10630.2">
    <property type="protein sequence ID" value="LPERR03G10630.2"/>
    <property type="gene ID" value="LPERR03G10630"/>
</dbReference>
<proteinExistence type="predicted"/>
<dbReference type="Pfam" id="PF13561">
    <property type="entry name" value="adh_short_C2"/>
    <property type="match status" value="3"/>
</dbReference>
<keyword evidence="6" id="KW-1185">Reference proteome</keyword>
<dbReference type="InterPro" id="IPR002347">
    <property type="entry name" value="SDR_fam"/>
</dbReference>
<protein>
    <recommendedName>
        <fullName evidence="4">Ketoreductase domain-containing protein</fullName>
    </recommendedName>
</protein>
<dbReference type="EnsemblPlants" id="LPERR03G10630.1">
    <property type="protein sequence ID" value="LPERR03G10630.1"/>
    <property type="gene ID" value="LPERR03G10630"/>
</dbReference>
<dbReference type="Gramene" id="LPERR03G10630.1">
    <property type="protein sequence ID" value="LPERR03G10630.1"/>
    <property type="gene ID" value="LPERR03G10630"/>
</dbReference>
<dbReference type="InterPro" id="IPR045000">
    <property type="entry name" value="TR"/>
</dbReference>
<organism evidence="5 6">
    <name type="scientific">Leersia perrieri</name>
    <dbReference type="NCBI Taxonomy" id="77586"/>
    <lineage>
        <taxon>Eukaryota</taxon>
        <taxon>Viridiplantae</taxon>
        <taxon>Streptophyta</taxon>
        <taxon>Embryophyta</taxon>
        <taxon>Tracheophyta</taxon>
        <taxon>Spermatophyta</taxon>
        <taxon>Magnoliopsida</taxon>
        <taxon>Liliopsida</taxon>
        <taxon>Poales</taxon>
        <taxon>Poaceae</taxon>
        <taxon>BOP clade</taxon>
        <taxon>Oryzoideae</taxon>
        <taxon>Oryzeae</taxon>
        <taxon>Oryzinae</taxon>
        <taxon>Leersia</taxon>
    </lineage>
</organism>
<accession>A0A0D9VSD6</accession>
<dbReference type="PANTHER" id="PTHR42898:SF93">
    <property type="entry name" value="OS03G0269100 PROTEIN"/>
    <property type="match status" value="1"/>
</dbReference>
<dbReference type="Proteomes" id="UP000032180">
    <property type="component" value="Chromosome 3"/>
</dbReference>
<dbReference type="PRINTS" id="PR00080">
    <property type="entry name" value="SDRFAMILY"/>
</dbReference>
<keyword evidence="1" id="KW-0521">NADP</keyword>
<dbReference type="GO" id="GO:0016491">
    <property type="term" value="F:oxidoreductase activity"/>
    <property type="evidence" value="ECO:0007669"/>
    <property type="project" value="UniProtKB-KW"/>
</dbReference>
<keyword evidence="2" id="KW-0560">Oxidoreductase</keyword>
<dbReference type="InterPro" id="IPR020904">
    <property type="entry name" value="Sc_DH/Rdtase_CS"/>
</dbReference>
<evidence type="ECO:0000256" key="3">
    <source>
        <dbReference type="SAM" id="Phobius"/>
    </source>
</evidence>
<dbReference type="SMART" id="SM00822">
    <property type="entry name" value="PKS_KR"/>
    <property type="match status" value="1"/>
</dbReference>
<sequence>MAEAISSGAAGRWSLRGKTALVTGGTRGIGRAVVDELVSLGATVHTCSRKEAELGERLREWEGKGFRVTGSVCDVSVREQRERMIREVTGIYGGKLDILVNNVGTNIKKPTTEYSADDYSFLMATNLESAYHLCQLAHPLLKASGSGSVVLISSVSGVVAVSSGSVYAMTKGAMNQLAKNLACEWAKDNIRTNSVAPWYIKTSLVENELASEDFADSVVRRTALKRVGEPEEVSSLVAFLCMPGASYITGQMISVDGGMTINGLWWPSVSVREITAVPSVHRNSIASSPLPEGTNRSAGDPEMAAAEASAKVGTPGRWSLQGKTALVTGGTRGIGRAVVEELAALGATVHTCSRKEEELGERLKEWEARGFRVTTSVCDLSVRDQRERLLRHVADLFGGKLDILVNNVGTNIRKPTTEFSAEEYSFLMSTNLESAYHLCQLSHPLLKASGSGSIVFISSVCGLVAVCSGSLYAMTKGAINQLTKNLACEWARDGIRTNSVAPWYIKTSLTEGLLANKEFEGAVVSRTPLKRVGEPEEVSSLVAFLCMPGSTYITGQTISVDGALFLALQLHQLSSTDKRKQRPVFTREMAAAAETSGTTGAPGRWSLHGKTALVTGGTRGIGRAVVEELAALGAAVHTCSRKEAELGERLKEWEARGFRVTVSVCDLSVRDQRERLVSDVADRFGGKLDILVNNVGTNIRKPTTEYSAEEYSFLMATNLESPYHLCQLAHPLLKASGSGSIVFISSVAGIVAIFSGTIYAMTKGAMNQLTKNLACEWAKDNIRTNCVAPGYILTSLSEGLLANKGFEDSVKDRTALRRVGEPAEISSLVAFLCMPGSTYITGQTIAVDGGMTVKGLYPS</sequence>
<dbReference type="eggNOG" id="KOG0725">
    <property type="taxonomic scope" value="Eukaryota"/>
</dbReference>
<feature type="transmembrane region" description="Helical" evidence="3">
    <location>
        <begin position="741"/>
        <end position="761"/>
    </location>
</feature>
<reference evidence="5 6" key="2">
    <citation type="submission" date="2013-12" db="EMBL/GenBank/DDBJ databases">
        <authorList>
            <person name="Yu Y."/>
            <person name="Lee S."/>
            <person name="de Baynast K."/>
            <person name="Wissotski M."/>
            <person name="Liu L."/>
            <person name="Talag J."/>
            <person name="Goicoechea J."/>
            <person name="Angelova A."/>
            <person name="Jetty R."/>
            <person name="Kudrna D."/>
            <person name="Golser W."/>
            <person name="Rivera L."/>
            <person name="Zhang J."/>
            <person name="Wing R."/>
        </authorList>
    </citation>
    <scope>NUCLEOTIDE SEQUENCE</scope>
</reference>
<reference evidence="5 6" key="1">
    <citation type="submission" date="2012-08" db="EMBL/GenBank/DDBJ databases">
        <title>Oryza genome evolution.</title>
        <authorList>
            <person name="Wing R.A."/>
        </authorList>
    </citation>
    <scope>NUCLEOTIDE SEQUENCE</scope>
</reference>
<evidence type="ECO:0000259" key="4">
    <source>
        <dbReference type="SMART" id="SM00822"/>
    </source>
</evidence>
<dbReference type="Gramene" id="LPERR03G10630.2">
    <property type="protein sequence ID" value="LPERR03G10630.2"/>
    <property type="gene ID" value="LPERR03G10630"/>
</dbReference>
<keyword evidence="3" id="KW-0472">Membrane</keyword>
<feature type="domain" description="Ketoreductase" evidence="4">
    <location>
        <begin position="323"/>
        <end position="505"/>
    </location>
</feature>
<evidence type="ECO:0000256" key="1">
    <source>
        <dbReference type="ARBA" id="ARBA00022857"/>
    </source>
</evidence>
<keyword evidence="3" id="KW-1133">Transmembrane helix</keyword>
<dbReference type="STRING" id="77586.A0A0D9VSD6"/>
<dbReference type="InterPro" id="IPR057326">
    <property type="entry name" value="KR_dom"/>
</dbReference>
<keyword evidence="3" id="KW-0812">Transmembrane</keyword>
<reference evidence="5" key="3">
    <citation type="submission" date="2015-04" db="UniProtKB">
        <authorList>
            <consortium name="EnsemblPlants"/>
        </authorList>
    </citation>
    <scope>IDENTIFICATION</scope>
</reference>
<dbReference type="PRINTS" id="PR00081">
    <property type="entry name" value="GDHRDH"/>
</dbReference>
<name>A0A0D9VSD6_9ORYZ</name>
<evidence type="ECO:0000313" key="5">
    <source>
        <dbReference type="EnsemblPlants" id="LPERR03G10630.2"/>
    </source>
</evidence>
<dbReference type="PROSITE" id="PS00061">
    <property type="entry name" value="ADH_SHORT"/>
    <property type="match status" value="3"/>
</dbReference>
<dbReference type="AlphaFoldDB" id="A0A0D9VSD6"/>
<dbReference type="SUPFAM" id="SSF51735">
    <property type="entry name" value="NAD(P)-binding Rossmann-fold domains"/>
    <property type="match status" value="3"/>
</dbReference>
<dbReference type="Gene3D" id="3.40.50.720">
    <property type="entry name" value="NAD(P)-binding Rossmann-like Domain"/>
    <property type="match status" value="3"/>
</dbReference>
<dbReference type="PANTHER" id="PTHR42898">
    <property type="entry name" value="TROPINONE REDUCTASE"/>
    <property type="match status" value="1"/>
</dbReference>
<dbReference type="InterPro" id="IPR036291">
    <property type="entry name" value="NAD(P)-bd_dom_sf"/>
</dbReference>
<dbReference type="FunFam" id="3.40.50.720:FF:000084">
    <property type="entry name" value="Short-chain dehydrogenase reductase"/>
    <property type="match status" value="3"/>
</dbReference>